<reference evidence="1 2" key="1">
    <citation type="submission" date="2024-01" db="EMBL/GenBank/DDBJ databases">
        <title>The genomes of 5 underutilized Papilionoideae crops provide insights into root nodulation and disease resistanc.</title>
        <authorList>
            <person name="Yuan L."/>
        </authorList>
    </citation>
    <scope>NUCLEOTIDE SEQUENCE [LARGE SCALE GENOMIC DNA]</scope>
    <source>
        <strain evidence="1">ZHUSHIDOU_FW_LH</strain>
        <tissue evidence="1">Leaf</tissue>
    </source>
</reference>
<proteinExistence type="predicted"/>
<dbReference type="EMBL" id="JAYWIO010000003">
    <property type="protein sequence ID" value="KAK7272933.1"/>
    <property type="molecule type" value="Genomic_DNA"/>
</dbReference>
<keyword evidence="2" id="KW-1185">Reference proteome</keyword>
<gene>
    <name evidence="1" type="ORF">RIF29_13977</name>
</gene>
<organism evidence="1 2">
    <name type="scientific">Crotalaria pallida</name>
    <name type="common">Smooth rattlebox</name>
    <name type="synonym">Crotalaria striata</name>
    <dbReference type="NCBI Taxonomy" id="3830"/>
    <lineage>
        <taxon>Eukaryota</taxon>
        <taxon>Viridiplantae</taxon>
        <taxon>Streptophyta</taxon>
        <taxon>Embryophyta</taxon>
        <taxon>Tracheophyta</taxon>
        <taxon>Spermatophyta</taxon>
        <taxon>Magnoliopsida</taxon>
        <taxon>eudicotyledons</taxon>
        <taxon>Gunneridae</taxon>
        <taxon>Pentapetalae</taxon>
        <taxon>rosids</taxon>
        <taxon>fabids</taxon>
        <taxon>Fabales</taxon>
        <taxon>Fabaceae</taxon>
        <taxon>Papilionoideae</taxon>
        <taxon>50 kb inversion clade</taxon>
        <taxon>genistoids sensu lato</taxon>
        <taxon>core genistoids</taxon>
        <taxon>Crotalarieae</taxon>
        <taxon>Crotalaria</taxon>
    </lineage>
</organism>
<comment type="caution">
    <text evidence="1">The sequence shown here is derived from an EMBL/GenBank/DDBJ whole genome shotgun (WGS) entry which is preliminary data.</text>
</comment>
<protein>
    <submittedName>
        <fullName evidence="1">Uncharacterized protein</fullName>
    </submittedName>
</protein>
<dbReference type="AlphaFoldDB" id="A0AAN9I9W1"/>
<dbReference type="Proteomes" id="UP001372338">
    <property type="component" value="Unassembled WGS sequence"/>
</dbReference>
<evidence type="ECO:0000313" key="2">
    <source>
        <dbReference type="Proteomes" id="UP001372338"/>
    </source>
</evidence>
<name>A0AAN9I9W1_CROPI</name>
<sequence>MTQEAPGPSCIDDFRVMQHKLKLMLETFMHYTKEFGDEDNNSMVNAATLATSLTRSFNNMPYLVASSSSMNAMTNNHNNNGFFYCFSDDDYNVAIADSAGADGEEDQ</sequence>
<accession>A0AAN9I9W1</accession>
<evidence type="ECO:0000313" key="1">
    <source>
        <dbReference type="EMBL" id="KAK7272933.1"/>
    </source>
</evidence>